<dbReference type="OrthoDB" id="278200at2759"/>
<name>A0A0N0P3A6_LEPSE</name>
<reference evidence="2 3" key="1">
    <citation type="journal article" date="2015" name="PLoS Pathog.">
        <title>Leptomonas seymouri: Adaptations to the Dixenous Life Cycle Analyzed by Genome Sequencing, Transcriptome Profiling and Co-infection with Leishmania donovani.</title>
        <authorList>
            <person name="Kraeva N."/>
            <person name="Butenko A."/>
            <person name="Hlavacova J."/>
            <person name="Kostygov A."/>
            <person name="Myskova J."/>
            <person name="Grybchuk D."/>
            <person name="Lestinova T."/>
            <person name="Votypka J."/>
            <person name="Volf P."/>
            <person name="Opperdoes F."/>
            <person name="Flegontov P."/>
            <person name="Lukes J."/>
            <person name="Yurchenko V."/>
        </authorList>
    </citation>
    <scope>NUCLEOTIDE SEQUENCE [LARGE SCALE GENOMIC DNA]</scope>
    <source>
        <strain evidence="2 3">ATCC 30220</strain>
    </source>
</reference>
<sequence>MVLDFSKASTQFVRNLVELGVCENASCLNAYHPPAGVQSGGVGTAQRQASLCSVATAVAPSTRPVIAIDVLRWVHALDSDDFPMTEVCHQLSSSELQMSQSLESFIDELFTKVSQRYAVQLETLVRALRLLERVQMANIRTHTNALLSQLSSRSDHSGHAGSFDTVGSSLSATAGDPSATAVTRSQMPTQRQGLLHAAEVLTSQLRPSSADCPRNRSGSRCYPQPNSVARGSVVDGSSVSSDTVGPLTDGDRLSYGRCSGSGDAQTSSLVSWCLPSKPSSALSVSNSICRPNAVSIPLLRSCLQLCAACAGSCVFTLQYYNVHLLLAACLALSISINEMELMEAVTEDALMHQVAEMSHCTDVALQMAVRVVCETLQGELCVFDSDVDVLVQRLSIVERCVFPTEGL</sequence>
<dbReference type="VEuPathDB" id="TriTrypDB:Lsey_0375_0020"/>
<feature type="region of interest" description="Disordered" evidence="1">
    <location>
        <begin position="206"/>
        <end position="248"/>
    </location>
</feature>
<dbReference type="EMBL" id="LJSK01000375">
    <property type="protein sequence ID" value="KPI83437.1"/>
    <property type="molecule type" value="Genomic_DNA"/>
</dbReference>
<feature type="compositionally biased region" description="Low complexity" evidence="1">
    <location>
        <begin position="227"/>
        <end position="245"/>
    </location>
</feature>
<feature type="compositionally biased region" description="Polar residues" evidence="1">
    <location>
        <begin position="180"/>
        <end position="189"/>
    </location>
</feature>
<gene>
    <name evidence="2" type="ORF">ABL78_7523</name>
</gene>
<dbReference type="OMA" id="MTEVCHQ"/>
<protein>
    <submittedName>
        <fullName evidence="2">Uncharacterized protein</fullName>
    </submittedName>
</protein>
<feature type="region of interest" description="Disordered" evidence="1">
    <location>
        <begin position="157"/>
        <end position="189"/>
    </location>
</feature>
<accession>A0A0N0P3A6</accession>
<evidence type="ECO:0000313" key="3">
    <source>
        <dbReference type="Proteomes" id="UP000038009"/>
    </source>
</evidence>
<proteinExistence type="predicted"/>
<dbReference type="Proteomes" id="UP000038009">
    <property type="component" value="Unassembled WGS sequence"/>
</dbReference>
<organism evidence="2 3">
    <name type="scientific">Leptomonas seymouri</name>
    <dbReference type="NCBI Taxonomy" id="5684"/>
    <lineage>
        <taxon>Eukaryota</taxon>
        <taxon>Discoba</taxon>
        <taxon>Euglenozoa</taxon>
        <taxon>Kinetoplastea</taxon>
        <taxon>Metakinetoplastina</taxon>
        <taxon>Trypanosomatida</taxon>
        <taxon>Trypanosomatidae</taxon>
        <taxon>Leishmaniinae</taxon>
        <taxon>Leptomonas</taxon>
    </lineage>
</organism>
<dbReference type="AlphaFoldDB" id="A0A0N0P3A6"/>
<comment type="caution">
    <text evidence="2">The sequence shown here is derived from an EMBL/GenBank/DDBJ whole genome shotgun (WGS) entry which is preliminary data.</text>
</comment>
<evidence type="ECO:0000313" key="2">
    <source>
        <dbReference type="EMBL" id="KPI83437.1"/>
    </source>
</evidence>
<evidence type="ECO:0000256" key="1">
    <source>
        <dbReference type="SAM" id="MobiDB-lite"/>
    </source>
</evidence>
<keyword evidence="3" id="KW-1185">Reference proteome</keyword>